<dbReference type="EMBL" id="UINC01017577">
    <property type="protein sequence ID" value="SVA73033.1"/>
    <property type="molecule type" value="Genomic_DNA"/>
</dbReference>
<accession>A0A381Y979</accession>
<keyword evidence="1" id="KW-0812">Transmembrane</keyword>
<evidence type="ECO:0000256" key="1">
    <source>
        <dbReference type="SAM" id="Phobius"/>
    </source>
</evidence>
<proteinExistence type="predicted"/>
<name>A0A381Y979_9ZZZZ</name>
<feature type="transmembrane region" description="Helical" evidence="1">
    <location>
        <begin position="282"/>
        <end position="302"/>
    </location>
</feature>
<keyword evidence="1" id="KW-0472">Membrane</keyword>
<dbReference type="AlphaFoldDB" id="A0A381Y979"/>
<keyword evidence="1" id="KW-1133">Transmembrane helix</keyword>
<organism evidence="2">
    <name type="scientific">marine metagenome</name>
    <dbReference type="NCBI Taxonomy" id="408172"/>
    <lineage>
        <taxon>unclassified sequences</taxon>
        <taxon>metagenomes</taxon>
        <taxon>ecological metagenomes</taxon>
    </lineage>
</organism>
<gene>
    <name evidence="2" type="ORF">METZ01_LOCUS125887</name>
</gene>
<sequence>MPRTVLRIRQRFCSILIFFIFLSFLNSQSQTAIIHADILSEPTGVEVTILFDQTIDRDDISGWIDRQNWFTLSLFNVSLSSPDIIKKKFNYPLLSVDAAETDGSIQIIFHTARNIDSYQLIRHAKGKNLLAMLNYSTDKTDEIQEEGELVQSFIVEELPDTFDVVKDRWRHPSSWKEARERSSIRILCDTEGLPIYVDNKLVGKSPLEFAIDVLPGWHQVGYFPTDPALTPPPRTPQEKMMDNILRMGILDVFVAEGKEQEIVLNYQSLDEDVSAYQRSISAGSWIGFSLFFLLIMLISWGVA</sequence>
<evidence type="ECO:0000313" key="2">
    <source>
        <dbReference type="EMBL" id="SVA73033.1"/>
    </source>
</evidence>
<evidence type="ECO:0008006" key="3">
    <source>
        <dbReference type="Google" id="ProtNLM"/>
    </source>
</evidence>
<protein>
    <recommendedName>
        <fullName evidence="3">PEGA domain-containing protein</fullName>
    </recommendedName>
</protein>
<reference evidence="2" key="1">
    <citation type="submission" date="2018-05" db="EMBL/GenBank/DDBJ databases">
        <authorList>
            <person name="Lanie J.A."/>
            <person name="Ng W.-L."/>
            <person name="Kazmierczak K.M."/>
            <person name="Andrzejewski T.M."/>
            <person name="Davidsen T.M."/>
            <person name="Wayne K.J."/>
            <person name="Tettelin H."/>
            <person name="Glass J.I."/>
            <person name="Rusch D."/>
            <person name="Podicherti R."/>
            <person name="Tsui H.-C.T."/>
            <person name="Winkler M.E."/>
        </authorList>
    </citation>
    <scope>NUCLEOTIDE SEQUENCE</scope>
</reference>